<keyword evidence="5 6" id="KW-0472">Membrane</keyword>
<comment type="similarity">
    <text evidence="2">Belongs to the plant DMP1 protein family.</text>
</comment>
<dbReference type="PANTHER" id="PTHR31621">
    <property type="entry name" value="PROTEIN DMP3"/>
    <property type="match status" value="1"/>
</dbReference>
<evidence type="ECO:0000256" key="6">
    <source>
        <dbReference type="SAM" id="Phobius"/>
    </source>
</evidence>
<dbReference type="GO" id="GO:0016020">
    <property type="term" value="C:membrane"/>
    <property type="evidence" value="ECO:0007669"/>
    <property type="project" value="UniProtKB-SubCell"/>
</dbReference>
<comment type="caution">
    <text evidence="7">The sequence shown here is derived from an EMBL/GenBank/DDBJ whole genome shotgun (WGS) entry which is preliminary data.</text>
</comment>
<evidence type="ECO:0000256" key="2">
    <source>
        <dbReference type="ARBA" id="ARBA00008707"/>
    </source>
</evidence>
<dbReference type="PANTHER" id="PTHR31621:SF1">
    <property type="entry name" value="PROTEIN DMP5"/>
    <property type="match status" value="1"/>
</dbReference>
<dbReference type="InterPro" id="IPR007770">
    <property type="entry name" value="DMP"/>
</dbReference>
<feature type="transmembrane region" description="Helical" evidence="6">
    <location>
        <begin position="454"/>
        <end position="473"/>
    </location>
</feature>
<keyword evidence="3 6" id="KW-0812">Transmembrane</keyword>
<dbReference type="OrthoDB" id="959867at2759"/>
<keyword evidence="4 6" id="KW-1133">Transmembrane helix</keyword>
<dbReference type="GO" id="GO:0005737">
    <property type="term" value="C:cytoplasm"/>
    <property type="evidence" value="ECO:0007669"/>
    <property type="project" value="UniProtKB-ARBA"/>
</dbReference>
<feature type="transmembrane region" description="Helical" evidence="6">
    <location>
        <begin position="125"/>
        <end position="143"/>
    </location>
</feature>
<gene>
    <name evidence="7" type="ORF">Taro_003480</name>
</gene>
<evidence type="ECO:0000256" key="5">
    <source>
        <dbReference type="ARBA" id="ARBA00023136"/>
    </source>
</evidence>
<feature type="transmembrane region" description="Helical" evidence="6">
    <location>
        <begin position="416"/>
        <end position="434"/>
    </location>
</feature>
<sequence length="488" mass="53322">ILLCHCSLHKPKHESFVICLLPLHTYRYKRRTSSLFLQYRLMEDAESARKVLIEPCDGGGDDDVDDPCEATDDGTDESHLIYLINLVLSGTARLNILLPTGTILAFTIFTPLLSNDGKCDPLNRYLMGAFLAFCAASCVFFTFTDSFRGPSGRLYYGVATPTGIWTFNGGRKRPLHPPLYRLGWPDLFHAALSLVAFLTFAALNHDVVGCYYPSLPRKVTNTVPLVVGFAVSVLFVVFPSRRRGIGRKSCSDPSVRQVPSRELLSDWTGCLRSKSTKEVPEGIRIAGSHEEEEILIEKPAAPPPPSLPHQALSQALAGTAHLANLLPTGTLLAFQLLTPVFTNNGACDAATRPMTQLLLLLLAASSFLACFTDSCRSQDGQVYYGFATPGGMWLFDYPAGAAASALPDLAKHRLRFIDFVHGVLSVLVFGAVALRDKNVVGCFYPRPEQETQEVLNIAPLGIGLMCSLLFVAFPTRRHGIGYPVTNGK</sequence>
<feature type="transmembrane region" description="Helical" evidence="6">
    <location>
        <begin position="94"/>
        <end position="113"/>
    </location>
</feature>
<dbReference type="Pfam" id="PF05078">
    <property type="entry name" value="DUF679"/>
    <property type="match status" value="2"/>
</dbReference>
<proteinExistence type="inferred from homology"/>
<reference evidence="7" key="1">
    <citation type="submission" date="2017-07" db="EMBL/GenBank/DDBJ databases">
        <title>Taro Niue Genome Assembly and Annotation.</title>
        <authorList>
            <person name="Atibalentja N."/>
            <person name="Keating K."/>
            <person name="Fields C.J."/>
        </authorList>
    </citation>
    <scope>NUCLEOTIDE SEQUENCE</scope>
    <source>
        <strain evidence="7">Niue_2</strain>
        <tissue evidence="7">Leaf</tissue>
    </source>
</reference>
<feature type="transmembrane region" description="Helical" evidence="6">
    <location>
        <begin position="223"/>
        <end position="239"/>
    </location>
</feature>
<organism evidence="7 8">
    <name type="scientific">Colocasia esculenta</name>
    <name type="common">Wild taro</name>
    <name type="synonym">Arum esculentum</name>
    <dbReference type="NCBI Taxonomy" id="4460"/>
    <lineage>
        <taxon>Eukaryota</taxon>
        <taxon>Viridiplantae</taxon>
        <taxon>Streptophyta</taxon>
        <taxon>Embryophyta</taxon>
        <taxon>Tracheophyta</taxon>
        <taxon>Spermatophyta</taxon>
        <taxon>Magnoliopsida</taxon>
        <taxon>Liliopsida</taxon>
        <taxon>Araceae</taxon>
        <taxon>Aroideae</taxon>
        <taxon>Colocasieae</taxon>
        <taxon>Colocasia</taxon>
    </lineage>
</organism>
<dbReference type="EMBL" id="NMUH01000089">
    <property type="protein sequence ID" value="MQL71127.1"/>
    <property type="molecule type" value="Genomic_DNA"/>
</dbReference>
<comment type="subcellular location">
    <subcellularLocation>
        <location evidence="1">Membrane</location>
        <topology evidence="1">Multi-pass membrane protein</topology>
    </subcellularLocation>
</comment>
<evidence type="ECO:0000313" key="8">
    <source>
        <dbReference type="Proteomes" id="UP000652761"/>
    </source>
</evidence>
<evidence type="ECO:0000256" key="1">
    <source>
        <dbReference type="ARBA" id="ARBA00004141"/>
    </source>
</evidence>
<accession>A0A843TM45</accession>
<dbReference type="GO" id="GO:0010256">
    <property type="term" value="P:endomembrane system organization"/>
    <property type="evidence" value="ECO:0007669"/>
    <property type="project" value="TreeGrafter"/>
</dbReference>
<keyword evidence="8" id="KW-1185">Reference proteome</keyword>
<feature type="non-terminal residue" evidence="7">
    <location>
        <position position="488"/>
    </location>
</feature>
<feature type="non-terminal residue" evidence="7">
    <location>
        <position position="1"/>
    </location>
</feature>
<feature type="transmembrane region" description="Helical" evidence="6">
    <location>
        <begin position="182"/>
        <end position="203"/>
    </location>
</feature>
<name>A0A843TM45_COLES</name>
<evidence type="ECO:0000256" key="3">
    <source>
        <dbReference type="ARBA" id="ARBA00022692"/>
    </source>
</evidence>
<evidence type="ECO:0000313" key="7">
    <source>
        <dbReference type="EMBL" id="MQL71127.1"/>
    </source>
</evidence>
<dbReference type="Proteomes" id="UP000652761">
    <property type="component" value="Unassembled WGS sequence"/>
</dbReference>
<dbReference type="AlphaFoldDB" id="A0A843TM45"/>
<protein>
    <submittedName>
        <fullName evidence="7">Uncharacterized protein</fullName>
    </submittedName>
</protein>
<evidence type="ECO:0000256" key="4">
    <source>
        <dbReference type="ARBA" id="ARBA00022989"/>
    </source>
</evidence>